<dbReference type="STRING" id="151549.A0A4C1SZ42"/>
<dbReference type="InterPro" id="IPR039771">
    <property type="entry name" value="Csl4"/>
</dbReference>
<dbReference type="OrthoDB" id="440760at2759"/>
<evidence type="ECO:0000313" key="4">
    <source>
        <dbReference type="EMBL" id="GBP06271.1"/>
    </source>
</evidence>
<dbReference type="GO" id="GO:0000176">
    <property type="term" value="C:nuclear exosome (RNase complex)"/>
    <property type="evidence" value="ECO:0007669"/>
    <property type="project" value="TreeGrafter"/>
</dbReference>
<dbReference type="SUPFAM" id="SSF50249">
    <property type="entry name" value="Nucleic acid-binding proteins"/>
    <property type="match status" value="1"/>
</dbReference>
<evidence type="ECO:0000259" key="3">
    <source>
        <dbReference type="Pfam" id="PF14382"/>
    </source>
</evidence>
<proteinExistence type="predicted"/>
<gene>
    <name evidence="4" type="primary">Exosc1</name>
    <name evidence="4" type="ORF">EVAR_3608_1</name>
</gene>
<dbReference type="PANTHER" id="PTHR12686:SF8">
    <property type="entry name" value="EXOSOME COMPLEX COMPONENT CSL4"/>
    <property type="match status" value="1"/>
</dbReference>
<dbReference type="EMBL" id="BGZK01000021">
    <property type="protein sequence ID" value="GBP06271.1"/>
    <property type="molecule type" value="Genomic_DNA"/>
</dbReference>
<protein>
    <submittedName>
        <fullName evidence="4">Exosome complex component CSL4</fullName>
    </submittedName>
</protein>
<dbReference type="SUPFAM" id="SSF110324">
    <property type="entry name" value="Ribosomal L27 protein-like"/>
    <property type="match status" value="1"/>
</dbReference>
<evidence type="ECO:0000313" key="5">
    <source>
        <dbReference type="Proteomes" id="UP000299102"/>
    </source>
</evidence>
<feature type="domain" description="Exosome complex component N-terminal" evidence="3">
    <location>
        <begin position="9"/>
        <end position="45"/>
    </location>
</feature>
<keyword evidence="5" id="KW-1185">Reference proteome</keyword>
<dbReference type="Gene3D" id="2.40.50.140">
    <property type="entry name" value="Nucleic acid-binding proteins"/>
    <property type="match status" value="1"/>
</dbReference>
<dbReference type="AlphaFoldDB" id="A0A4C1SZ42"/>
<dbReference type="Proteomes" id="UP000299102">
    <property type="component" value="Unassembled WGS sequence"/>
</dbReference>
<dbReference type="PANTHER" id="PTHR12686">
    <property type="entry name" value="3'-5' EXORIBONUCLEASE CSL4-RELATED"/>
    <property type="match status" value="1"/>
</dbReference>
<comment type="caution">
    <text evidence="4">The sequence shown here is derived from an EMBL/GenBank/DDBJ whole genome shotgun (WGS) entry which is preliminary data.</text>
</comment>
<evidence type="ECO:0000256" key="2">
    <source>
        <dbReference type="ARBA" id="ARBA00022835"/>
    </source>
</evidence>
<dbReference type="InterPro" id="IPR025721">
    <property type="entry name" value="Exosome_cplx_N_dom"/>
</dbReference>
<evidence type="ECO:0000256" key="1">
    <source>
        <dbReference type="ARBA" id="ARBA00004604"/>
    </source>
</evidence>
<dbReference type="GO" id="GO:0005737">
    <property type="term" value="C:cytoplasm"/>
    <property type="evidence" value="ECO:0007669"/>
    <property type="project" value="TreeGrafter"/>
</dbReference>
<dbReference type="Gene3D" id="2.40.50.100">
    <property type="match status" value="1"/>
</dbReference>
<dbReference type="Pfam" id="PF14382">
    <property type="entry name" value="ECR1_N"/>
    <property type="match status" value="1"/>
</dbReference>
<sequence>MAKTEFGTVCVPGTRLCLAKEHKCGPGTYEYRGYVYAMLAGVMKIEDDEIQERKIISIDSPRTPGILPKTGDIVTAKVTVVNSRVVQCVILCVGPSVLLPMMEVHWYHLSTAENELGVVIATAEGAPQGVNMVPISWSEMQCPKSLVKEPRKVARVLPENINDAMLTDEKPELKEENAVCNNGDAARLSTGATSPLFPPQRREFLTSRAGAFAGGVA</sequence>
<name>A0A4C1SZ42_EUMVA</name>
<dbReference type="GO" id="GO:0005730">
    <property type="term" value="C:nucleolus"/>
    <property type="evidence" value="ECO:0007669"/>
    <property type="project" value="UniProtKB-SubCell"/>
</dbReference>
<dbReference type="InterPro" id="IPR012340">
    <property type="entry name" value="NA-bd_OB-fold"/>
</dbReference>
<organism evidence="4 5">
    <name type="scientific">Eumeta variegata</name>
    <name type="common">Bagworm moth</name>
    <name type="synonym">Eumeta japonica</name>
    <dbReference type="NCBI Taxonomy" id="151549"/>
    <lineage>
        <taxon>Eukaryota</taxon>
        <taxon>Metazoa</taxon>
        <taxon>Ecdysozoa</taxon>
        <taxon>Arthropoda</taxon>
        <taxon>Hexapoda</taxon>
        <taxon>Insecta</taxon>
        <taxon>Pterygota</taxon>
        <taxon>Neoptera</taxon>
        <taxon>Endopterygota</taxon>
        <taxon>Lepidoptera</taxon>
        <taxon>Glossata</taxon>
        <taxon>Ditrysia</taxon>
        <taxon>Tineoidea</taxon>
        <taxon>Psychidae</taxon>
        <taxon>Oiketicinae</taxon>
        <taxon>Eumeta</taxon>
    </lineage>
</organism>
<dbReference type="GO" id="GO:0006396">
    <property type="term" value="P:RNA processing"/>
    <property type="evidence" value="ECO:0007669"/>
    <property type="project" value="InterPro"/>
</dbReference>
<keyword evidence="2" id="KW-0271">Exosome</keyword>
<accession>A0A4C1SZ42</accession>
<reference evidence="4 5" key="1">
    <citation type="journal article" date="2019" name="Commun. Biol.">
        <title>The bagworm genome reveals a unique fibroin gene that provides high tensile strength.</title>
        <authorList>
            <person name="Kono N."/>
            <person name="Nakamura H."/>
            <person name="Ohtoshi R."/>
            <person name="Tomita M."/>
            <person name="Numata K."/>
            <person name="Arakawa K."/>
        </authorList>
    </citation>
    <scope>NUCLEOTIDE SEQUENCE [LARGE SCALE GENOMIC DNA]</scope>
</reference>
<comment type="subcellular location">
    <subcellularLocation>
        <location evidence="1">Nucleus</location>
        <location evidence="1">Nucleolus</location>
    </subcellularLocation>
</comment>